<evidence type="ECO:0000313" key="3">
    <source>
        <dbReference type="RefSeq" id="XP_026064673.1"/>
    </source>
</evidence>
<dbReference type="RefSeq" id="XP_026064673.1">
    <property type="nucleotide sequence ID" value="XM_026208888.1"/>
</dbReference>
<protein>
    <submittedName>
        <fullName evidence="3">Uncharacterized protein LOC113047498</fullName>
    </submittedName>
</protein>
<sequence>MTTVAADSGVAERGPPSTHRQCYPHQTKPCYGDHEDTMNYTEIREREFPLINKSERPERILSQDKPSTSSNAQDLKIQGKGSARTSYLQEHESRNALLELDNPPEDEDVLSNTPMSSVPAFQHSENVLVYVAVYIGSKVVGKFGDSNECPLFTTAVSTIPDLRYTFLKEKLYTDLTLGEKGLKVPTTELVDFIIALESNFRRKIRSVIHTVGLGRKLFNSGMEVYNSECREVVCVKEKRKTLLYTW</sequence>
<name>A0A6P6JXY6_CARAU</name>
<accession>A0A6P6JXY6</accession>
<evidence type="ECO:0000256" key="1">
    <source>
        <dbReference type="SAM" id="MobiDB-lite"/>
    </source>
</evidence>
<dbReference type="KEGG" id="caua:113047498"/>
<feature type="compositionally biased region" description="Polar residues" evidence="1">
    <location>
        <begin position="64"/>
        <end position="73"/>
    </location>
</feature>
<feature type="compositionally biased region" description="Basic and acidic residues" evidence="1">
    <location>
        <begin position="31"/>
        <end position="62"/>
    </location>
</feature>
<gene>
    <name evidence="3" type="primary">LOC113047498</name>
</gene>
<feature type="region of interest" description="Disordered" evidence="1">
    <location>
        <begin position="1"/>
        <end position="88"/>
    </location>
</feature>
<evidence type="ECO:0000313" key="2">
    <source>
        <dbReference type="Proteomes" id="UP000515129"/>
    </source>
</evidence>
<dbReference type="AlphaFoldDB" id="A0A6P6JXY6"/>
<organism evidence="2 3">
    <name type="scientific">Carassius auratus</name>
    <name type="common">Goldfish</name>
    <dbReference type="NCBI Taxonomy" id="7957"/>
    <lineage>
        <taxon>Eukaryota</taxon>
        <taxon>Metazoa</taxon>
        <taxon>Chordata</taxon>
        <taxon>Craniata</taxon>
        <taxon>Vertebrata</taxon>
        <taxon>Euteleostomi</taxon>
        <taxon>Actinopterygii</taxon>
        <taxon>Neopterygii</taxon>
        <taxon>Teleostei</taxon>
        <taxon>Ostariophysi</taxon>
        <taxon>Cypriniformes</taxon>
        <taxon>Cyprinidae</taxon>
        <taxon>Cyprininae</taxon>
        <taxon>Carassius</taxon>
    </lineage>
</organism>
<dbReference type="Proteomes" id="UP000515129">
    <property type="component" value="Chromosome 28"/>
</dbReference>
<proteinExistence type="predicted"/>
<keyword evidence="2" id="KW-1185">Reference proteome</keyword>
<dbReference type="GeneID" id="113047498"/>
<reference evidence="3" key="1">
    <citation type="submission" date="2025-08" db="UniProtKB">
        <authorList>
            <consortium name="RefSeq"/>
        </authorList>
    </citation>
    <scope>IDENTIFICATION</scope>
    <source>
        <strain evidence="3">Wakin</strain>
        <tissue evidence="3">Muscle</tissue>
    </source>
</reference>